<protein>
    <submittedName>
        <fullName evidence="2">Dipeptidyl aminopeptidase BIII</fullName>
    </submittedName>
</protein>
<proteinExistence type="predicted"/>
<reference evidence="3" key="1">
    <citation type="submission" date="2017-01" db="EMBL/GenBank/DDBJ databases">
        <title>Comparative genomics of anhydrobiosis in the tardigrade Hypsibius dujardini.</title>
        <authorList>
            <person name="Yoshida Y."/>
            <person name="Koutsovoulos G."/>
            <person name="Laetsch D."/>
            <person name="Stevens L."/>
            <person name="Kumar S."/>
            <person name="Horikawa D."/>
            <person name="Ishino K."/>
            <person name="Komine S."/>
            <person name="Tomita M."/>
            <person name="Blaxter M."/>
            <person name="Arakawa K."/>
        </authorList>
    </citation>
    <scope>NUCLEOTIDE SEQUENCE [LARGE SCALE GENOMIC DNA]</scope>
    <source>
        <strain evidence="3">Z151</strain>
    </source>
</reference>
<dbReference type="InterPro" id="IPR001375">
    <property type="entry name" value="Peptidase_S9_cat"/>
</dbReference>
<dbReference type="Gene3D" id="3.40.50.1820">
    <property type="entry name" value="alpha/beta hydrolase"/>
    <property type="match status" value="1"/>
</dbReference>
<accession>A0A1W0WV00</accession>
<dbReference type="GO" id="GO:0008236">
    <property type="term" value="F:serine-type peptidase activity"/>
    <property type="evidence" value="ECO:0007669"/>
    <property type="project" value="InterPro"/>
</dbReference>
<dbReference type="SUPFAM" id="SSF53474">
    <property type="entry name" value="alpha/beta-Hydrolases"/>
    <property type="match status" value="1"/>
</dbReference>
<comment type="caution">
    <text evidence="2">The sequence shown here is derived from an EMBL/GenBank/DDBJ whole genome shotgun (WGS) entry which is preliminary data.</text>
</comment>
<name>A0A1W0WV00_HYPEX</name>
<dbReference type="AlphaFoldDB" id="A0A1W0WV00"/>
<sequence length="678" mass="75406">MAPTVAEFGAWKSPITSEVAAGSEISFAGLERDSFSGTSNTVYWLEQRPSEEGRCVVCSWDPKAQKIISWTPREFSVKTRVHEYGGGAFCVFKNQVYFVNKSDQRIYVQPSAEAPVRPVTGLDGARRFADLHYSEQFNCLFAVCEDREDRPAGQSRDQVHPNCALKVVPDNYIVSINPESGQLKCLVEGADFYASPRTSRDGNLLWMEWNLPDMPWDVTRVKWATLTSPTKKVEPSDIRELKAANGKSDVAFTFPEFTSTGKILYVSDEENWWNLFETDANQKTKRCIEKTGRDLGHPLWIFGMHPYSAGAAVGGKQSVALTYGHELSILSYDESNTGSVVRKVLDTGFPHNHVYYVQTVPTGIYAIGFDAKTPMTLFYLDFLTDKVTRIQSTTEVKLEGYLSEPQEIEFPTTNGEVAYGYYYPPQNQDYDAPEGSLPPLLVRNHGGPTSKAYPQLKLTIQFYTSRGFGVLDVNYRGSSGYGREFRQKLNLKWGVSDVDDAVNGAKYLVGKGLADPNRLCIAGGSAGGLTVLNSLLHHDTFKAGASHYGVTDLEALVADTHKFEMRYLDSMVGPYPADKKVYEERSPILHKDKLKCPAIFFQGTEDAIVPPSQSEKMYEAVKGKGLPCAYVLFDGEGHGFTKKENIKAALETEYAFFVKVFGIDAAHVSCDVKFDNVA</sequence>
<dbReference type="InterPro" id="IPR029058">
    <property type="entry name" value="AB_hydrolase_fold"/>
</dbReference>
<dbReference type="OrthoDB" id="416344at2759"/>
<evidence type="ECO:0000313" key="3">
    <source>
        <dbReference type="Proteomes" id="UP000192578"/>
    </source>
</evidence>
<feature type="domain" description="Peptidase S9 prolyl oligopeptidase catalytic" evidence="1">
    <location>
        <begin position="455"/>
        <end position="662"/>
    </location>
</feature>
<keyword evidence="2" id="KW-0031">Aminopeptidase</keyword>
<evidence type="ECO:0000259" key="1">
    <source>
        <dbReference type="Pfam" id="PF00326"/>
    </source>
</evidence>
<dbReference type="Pfam" id="PF00326">
    <property type="entry name" value="Peptidase_S9"/>
    <property type="match status" value="1"/>
</dbReference>
<dbReference type="PANTHER" id="PTHR43056:SF5">
    <property type="entry name" value="PEPTIDASE S9 PROLYL OLIGOPEPTIDASE CATALYTIC DOMAIN-CONTAINING PROTEIN"/>
    <property type="match status" value="1"/>
</dbReference>
<keyword evidence="2" id="KW-0378">Hydrolase</keyword>
<dbReference type="EMBL" id="MTYJ01000043">
    <property type="protein sequence ID" value="OQV19024.1"/>
    <property type="molecule type" value="Genomic_DNA"/>
</dbReference>
<dbReference type="Proteomes" id="UP000192578">
    <property type="component" value="Unassembled WGS sequence"/>
</dbReference>
<gene>
    <name evidence="2" type="ORF">BV898_06881</name>
</gene>
<dbReference type="GO" id="GO:0006508">
    <property type="term" value="P:proteolysis"/>
    <property type="evidence" value="ECO:0007669"/>
    <property type="project" value="InterPro"/>
</dbReference>
<keyword evidence="3" id="KW-1185">Reference proteome</keyword>
<evidence type="ECO:0000313" key="2">
    <source>
        <dbReference type="EMBL" id="OQV19024.1"/>
    </source>
</evidence>
<dbReference type="SUPFAM" id="SSF82171">
    <property type="entry name" value="DPP6 N-terminal domain-like"/>
    <property type="match status" value="1"/>
</dbReference>
<organism evidence="2 3">
    <name type="scientific">Hypsibius exemplaris</name>
    <name type="common">Freshwater tardigrade</name>
    <dbReference type="NCBI Taxonomy" id="2072580"/>
    <lineage>
        <taxon>Eukaryota</taxon>
        <taxon>Metazoa</taxon>
        <taxon>Ecdysozoa</taxon>
        <taxon>Tardigrada</taxon>
        <taxon>Eutardigrada</taxon>
        <taxon>Parachela</taxon>
        <taxon>Hypsibioidea</taxon>
        <taxon>Hypsibiidae</taxon>
        <taxon>Hypsibius</taxon>
    </lineage>
</organism>
<keyword evidence="2" id="KW-0645">Protease</keyword>
<dbReference type="GO" id="GO:0004177">
    <property type="term" value="F:aminopeptidase activity"/>
    <property type="evidence" value="ECO:0007669"/>
    <property type="project" value="UniProtKB-KW"/>
</dbReference>
<dbReference type="PANTHER" id="PTHR43056">
    <property type="entry name" value="PEPTIDASE S9 PROLYL OLIGOPEPTIDASE"/>
    <property type="match status" value="1"/>
</dbReference>
<dbReference type="InterPro" id="IPR050585">
    <property type="entry name" value="Xaa-Pro_dipeptidyl-ppase/CocE"/>
</dbReference>